<proteinExistence type="predicted"/>
<dbReference type="EC" id="3.6.1.-" evidence="1"/>
<organism evidence="1">
    <name type="scientific">bioreactor metagenome</name>
    <dbReference type="NCBI Taxonomy" id="1076179"/>
    <lineage>
        <taxon>unclassified sequences</taxon>
        <taxon>metagenomes</taxon>
        <taxon>ecological metagenomes</taxon>
    </lineage>
</organism>
<dbReference type="SUPFAM" id="SSF52540">
    <property type="entry name" value="P-loop containing nucleoside triphosphate hydrolases"/>
    <property type="match status" value="1"/>
</dbReference>
<name>A0A645DEE7_9ZZZZ</name>
<dbReference type="PANTHER" id="PTHR32120">
    <property type="entry name" value="SMALL RIBOSOMAL SUBUNIT BIOGENESIS GTPASE RSGA"/>
    <property type="match status" value="1"/>
</dbReference>
<dbReference type="EMBL" id="VSSQ01034874">
    <property type="protein sequence ID" value="MPM86952.1"/>
    <property type="molecule type" value="Genomic_DNA"/>
</dbReference>
<dbReference type="GO" id="GO:0005525">
    <property type="term" value="F:GTP binding"/>
    <property type="evidence" value="ECO:0007669"/>
    <property type="project" value="InterPro"/>
</dbReference>
<dbReference type="PANTHER" id="PTHR32120:SF11">
    <property type="entry name" value="SMALL RIBOSOMAL SUBUNIT BIOGENESIS GTPASE RSGA 1, MITOCHONDRIAL-RELATED"/>
    <property type="match status" value="1"/>
</dbReference>
<accession>A0A645DEE7</accession>
<comment type="caution">
    <text evidence="1">The sequence shown here is derived from an EMBL/GenBank/DDBJ whole genome shotgun (WGS) entry which is preliminary data.</text>
</comment>
<sequence>MKPEELSHYFPEMLKVLDKCRFAPCTHTHEPGCAVKAAVDTGEISADRYISYLGMLEEEGKYR</sequence>
<keyword evidence="1" id="KW-0378">Hydrolase</keyword>
<dbReference type="AlphaFoldDB" id="A0A645DEE7"/>
<dbReference type="GO" id="GO:0003924">
    <property type="term" value="F:GTPase activity"/>
    <property type="evidence" value="ECO:0007669"/>
    <property type="project" value="InterPro"/>
</dbReference>
<reference evidence="1" key="1">
    <citation type="submission" date="2019-08" db="EMBL/GenBank/DDBJ databases">
        <authorList>
            <person name="Kucharzyk K."/>
            <person name="Murdoch R.W."/>
            <person name="Higgins S."/>
            <person name="Loffler F."/>
        </authorList>
    </citation>
    <scope>NUCLEOTIDE SEQUENCE</scope>
</reference>
<dbReference type="InterPro" id="IPR027417">
    <property type="entry name" value="P-loop_NTPase"/>
</dbReference>
<gene>
    <name evidence="1" type="primary">rsgA_52</name>
    <name evidence="1" type="ORF">SDC9_134045</name>
</gene>
<dbReference type="InterPro" id="IPR004881">
    <property type="entry name" value="Ribosome_biogen_GTPase_RsgA"/>
</dbReference>
<dbReference type="Gene3D" id="1.10.40.50">
    <property type="entry name" value="Probable gtpase engc, domain 3"/>
    <property type="match status" value="1"/>
</dbReference>
<evidence type="ECO:0000313" key="1">
    <source>
        <dbReference type="EMBL" id="MPM86952.1"/>
    </source>
</evidence>
<protein>
    <submittedName>
        <fullName evidence="1">Small ribosomal subunit biogenesis GTPase RsgA</fullName>
        <ecNumber evidence="1">3.6.1.-</ecNumber>
    </submittedName>
</protein>